<feature type="chain" id="PRO_5038513512" evidence="3">
    <location>
        <begin position="22"/>
        <end position="460"/>
    </location>
</feature>
<dbReference type="Pfam" id="PF12682">
    <property type="entry name" value="Flavodoxin_4"/>
    <property type="match status" value="1"/>
</dbReference>
<dbReference type="Gene3D" id="3.40.50.360">
    <property type="match status" value="1"/>
</dbReference>
<dbReference type="SUPFAM" id="SSF53474">
    <property type="entry name" value="alpha/beta-Hydrolases"/>
    <property type="match status" value="1"/>
</dbReference>
<evidence type="ECO:0000313" key="6">
    <source>
        <dbReference type="EMBL" id="HIX36519.1"/>
    </source>
</evidence>
<evidence type="ECO:0000256" key="3">
    <source>
        <dbReference type="SAM" id="SignalP"/>
    </source>
</evidence>
<evidence type="ECO:0000313" key="7">
    <source>
        <dbReference type="Proteomes" id="UP000824230"/>
    </source>
</evidence>
<dbReference type="InterPro" id="IPR050300">
    <property type="entry name" value="GDXG_lipolytic_enzyme"/>
</dbReference>
<dbReference type="PROSITE" id="PS51257">
    <property type="entry name" value="PROKAR_LIPOPROTEIN"/>
    <property type="match status" value="1"/>
</dbReference>
<dbReference type="InterPro" id="IPR029058">
    <property type="entry name" value="AB_hydrolase_fold"/>
</dbReference>
<proteinExistence type="predicted"/>
<feature type="domain" description="Flavodoxin-like" evidence="5">
    <location>
        <begin position="80"/>
        <end position="151"/>
    </location>
</feature>
<protein>
    <submittedName>
        <fullName evidence="6">Alpha/beta hydrolase fold domain-containing protein</fullName>
    </submittedName>
</protein>
<feature type="compositionally biased region" description="Low complexity" evidence="2">
    <location>
        <begin position="181"/>
        <end position="190"/>
    </location>
</feature>
<dbReference type="Gene3D" id="3.40.50.1820">
    <property type="entry name" value="alpha/beta hydrolase"/>
    <property type="match status" value="1"/>
</dbReference>
<keyword evidence="3" id="KW-0732">Signal</keyword>
<feature type="domain" description="Alpha/beta hydrolase fold-3" evidence="4">
    <location>
        <begin position="258"/>
        <end position="439"/>
    </location>
</feature>
<evidence type="ECO:0000256" key="2">
    <source>
        <dbReference type="SAM" id="MobiDB-lite"/>
    </source>
</evidence>
<evidence type="ECO:0000259" key="5">
    <source>
        <dbReference type="Pfam" id="PF12682"/>
    </source>
</evidence>
<dbReference type="GO" id="GO:0016651">
    <property type="term" value="F:oxidoreductase activity, acting on NAD(P)H"/>
    <property type="evidence" value="ECO:0007669"/>
    <property type="project" value="UniProtKB-ARBA"/>
</dbReference>
<dbReference type="GO" id="GO:0016787">
    <property type="term" value="F:hydrolase activity"/>
    <property type="evidence" value="ECO:0007669"/>
    <property type="project" value="UniProtKB-KW"/>
</dbReference>
<dbReference type="InterPro" id="IPR029039">
    <property type="entry name" value="Flavoprotein-like_sf"/>
</dbReference>
<accession>A0A9D1VK39</accession>
<feature type="region of interest" description="Disordered" evidence="2">
    <location>
        <begin position="176"/>
        <end position="197"/>
    </location>
</feature>
<dbReference type="Proteomes" id="UP000824230">
    <property type="component" value="Unassembled WGS sequence"/>
</dbReference>
<reference evidence="6" key="2">
    <citation type="submission" date="2021-04" db="EMBL/GenBank/DDBJ databases">
        <authorList>
            <person name="Gilroy R."/>
        </authorList>
    </citation>
    <scope>NUCLEOTIDE SEQUENCE</scope>
    <source>
        <strain evidence="6">ChiHjej12B11-1927</strain>
    </source>
</reference>
<dbReference type="InterPro" id="IPR008254">
    <property type="entry name" value="Flavodoxin/NO_synth"/>
</dbReference>
<dbReference type="Pfam" id="PF07859">
    <property type="entry name" value="Abhydrolase_3"/>
    <property type="match status" value="1"/>
</dbReference>
<dbReference type="GO" id="GO:0010181">
    <property type="term" value="F:FMN binding"/>
    <property type="evidence" value="ECO:0007669"/>
    <property type="project" value="InterPro"/>
</dbReference>
<gene>
    <name evidence="6" type="ORF">H9738_01410</name>
</gene>
<reference evidence="6" key="1">
    <citation type="journal article" date="2021" name="PeerJ">
        <title>Extensive microbial diversity within the chicken gut microbiome revealed by metagenomics and culture.</title>
        <authorList>
            <person name="Gilroy R."/>
            <person name="Ravi A."/>
            <person name="Getino M."/>
            <person name="Pursley I."/>
            <person name="Horton D.L."/>
            <person name="Alikhan N.F."/>
            <person name="Baker D."/>
            <person name="Gharbi K."/>
            <person name="Hall N."/>
            <person name="Watson M."/>
            <person name="Adriaenssens E.M."/>
            <person name="Foster-Nyarko E."/>
            <person name="Jarju S."/>
            <person name="Secka A."/>
            <person name="Antonio M."/>
            <person name="Oren A."/>
            <person name="Chaudhuri R.R."/>
            <person name="La Ragione R."/>
            <person name="Hildebrand F."/>
            <person name="Pallen M.J."/>
        </authorList>
    </citation>
    <scope>NUCLEOTIDE SEQUENCE</scope>
    <source>
        <strain evidence="6">ChiHjej12B11-1927</strain>
    </source>
</reference>
<dbReference type="InterPro" id="IPR013094">
    <property type="entry name" value="AB_hydrolase_3"/>
</dbReference>
<dbReference type="PANTHER" id="PTHR48081">
    <property type="entry name" value="AB HYDROLASE SUPERFAMILY PROTEIN C4A8.06C"/>
    <property type="match status" value="1"/>
</dbReference>
<dbReference type="AlphaFoldDB" id="A0A9D1VK39"/>
<evidence type="ECO:0000256" key="1">
    <source>
        <dbReference type="ARBA" id="ARBA00022801"/>
    </source>
</evidence>
<feature type="signal peptide" evidence="3">
    <location>
        <begin position="1"/>
        <end position="21"/>
    </location>
</feature>
<evidence type="ECO:0000259" key="4">
    <source>
        <dbReference type="Pfam" id="PF07859"/>
    </source>
</evidence>
<comment type="caution">
    <text evidence="6">The sequence shown here is derived from an EMBL/GenBank/DDBJ whole genome shotgun (WGS) entry which is preliminary data.</text>
</comment>
<dbReference type="EMBL" id="DXFG01000030">
    <property type="protein sequence ID" value="HIX36519.1"/>
    <property type="molecule type" value="Genomic_DNA"/>
</dbReference>
<sequence>MKGIFSMILAVLMTVSLVACSSADEKTETTAQGQEREETENTGTDSSVLIAYTREDPVSFAAEQIGNVTGGLMWEIGDGEPENFETYETVLLGFTADSDQLPDSVQDFLNAYDFGAKAIIPFVINGEDRMEELTSAISQIQPGALIRNNGLGISEENIEEHAQEITEWARNLGLDQEGEGTESSTGENSEIQTAAHGQVDAGTRQTFYLWEEGNMPSETEYTENNGGYADDPGFRPTVRTFPVPEGTEVKGAVLICAGGAFQYRSDQYEGTPVAEALSQRGYQSFVVDYRLRPYTQEEGALDLARAVRFVRSHGEEYGIDQEDIAVMGFSAGGILSGEMLLNFDGTVNGTALDDSYVPDELDQVSADASACGMIYAFYGRLSVASTDAEKFRESDLPPTYFAYGTRDPFVGEFEECIQALEEAGVSVESHVLEGMPHGFGVEGGWIEGYDQWLGSIFAEG</sequence>
<keyword evidence="1 6" id="KW-0378">Hydrolase</keyword>
<name>A0A9D1VK39_9FIRM</name>
<organism evidence="6 7">
    <name type="scientific">Candidatus Blautia pullistercoris</name>
    <dbReference type="NCBI Taxonomy" id="2838499"/>
    <lineage>
        <taxon>Bacteria</taxon>
        <taxon>Bacillati</taxon>
        <taxon>Bacillota</taxon>
        <taxon>Clostridia</taxon>
        <taxon>Lachnospirales</taxon>
        <taxon>Lachnospiraceae</taxon>
        <taxon>Blautia</taxon>
    </lineage>
</organism>